<gene>
    <name evidence="2" type="ORF">VP01_288g4</name>
</gene>
<reference evidence="2 3" key="1">
    <citation type="submission" date="2015-08" db="EMBL/GenBank/DDBJ databases">
        <title>Next Generation Sequencing and Analysis of the Genome of Puccinia sorghi L Schw, the Causal Agent of Maize Common Rust.</title>
        <authorList>
            <person name="Rochi L."/>
            <person name="Burguener G."/>
            <person name="Darino M."/>
            <person name="Turjanski A."/>
            <person name="Kreff E."/>
            <person name="Dieguez M.J."/>
            <person name="Sacco F."/>
        </authorList>
    </citation>
    <scope>NUCLEOTIDE SEQUENCE [LARGE SCALE GENOMIC DNA]</scope>
    <source>
        <strain evidence="2 3">RO10H11247</strain>
    </source>
</reference>
<feature type="region of interest" description="Disordered" evidence="1">
    <location>
        <begin position="31"/>
        <end position="60"/>
    </location>
</feature>
<dbReference type="EMBL" id="LAVV01007823">
    <property type="protein sequence ID" value="KNZ54659.1"/>
    <property type="molecule type" value="Genomic_DNA"/>
</dbReference>
<dbReference type="AlphaFoldDB" id="A0A0L6V1N6"/>
<evidence type="ECO:0000256" key="1">
    <source>
        <dbReference type="SAM" id="MobiDB-lite"/>
    </source>
</evidence>
<proteinExistence type="predicted"/>
<evidence type="ECO:0000313" key="2">
    <source>
        <dbReference type="EMBL" id="KNZ54659.1"/>
    </source>
</evidence>
<dbReference type="Proteomes" id="UP000037035">
    <property type="component" value="Unassembled WGS sequence"/>
</dbReference>
<evidence type="ECO:0000313" key="3">
    <source>
        <dbReference type="Proteomes" id="UP000037035"/>
    </source>
</evidence>
<dbReference type="VEuPathDB" id="FungiDB:VP01_288g4"/>
<keyword evidence="3" id="KW-1185">Reference proteome</keyword>
<sequence length="89" mass="9567">MHANEEVQSKGIPLHEVPQIRDIWLARREELGLGPPSKPWNDSPSPPGSPTKLSGSKGKEVNLSPVVMEAATPSQVGRFCSLCTGLSLH</sequence>
<comment type="caution">
    <text evidence="2">The sequence shown here is derived from an EMBL/GenBank/DDBJ whole genome shotgun (WGS) entry which is preliminary data.</text>
</comment>
<dbReference type="OrthoDB" id="2506505at2759"/>
<accession>A0A0L6V1N6</accession>
<name>A0A0L6V1N6_9BASI</name>
<protein>
    <submittedName>
        <fullName evidence="2">Uncharacterized protein</fullName>
    </submittedName>
</protein>
<organism evidence="2 3">
    <name type="scientific">Puccinia sorghi</name>
    <dbReference type="NCBI Taxonomy" id="27349"/>
    <lineage>
        <taxon>Eukaryota</taxon>
        <taxon>Fungi</taxon>
        <taxon>Dikarya</taxon>
        <taxon>Basidiomycota</taxon>
        <taxon>Pucciniomycotina</taxon>
        <taxon>Pucciniomycetes</taxon>
        <taxon>Pucciniales</taxon>
        <taxon>Pucciniaceae</taxon>
        <taxon>Puccinia</taxon>
    </lineage>
</organism>